<protein>
    <submittedName>
        <fullName evidence="4">HARB1-like protein</fullName>
    </submittedName>
</protein>
<evidence type="ECO:0000256" key="1">
    <source>
        <dbReference type="ARBA" id="ARBA00001968"/>
    </source>
</evidence>
<proteinExistence type="predicted"/>
<keyword evidence="2" id="KW-0479">Metal-binding</keyword>
<gene>
    <name evidence="4" type="ORF">MAR_021790</name>
</gene>
<keyword evidence="5" id="KW-1185">Reference proteome</keyword>
<name>A0ABY7ECJ7_MYAAR</name>
<accession>A0ABY7ECJ7</accession>
<reference evidence="4" key="1">
    <citation type="submission" date="2022-11" db="EMBL/GenBank/DDBJ databases">
        <title>Centuries of genome instability and evolution in soft-shell clam transmissible cancer (bioRxiv).</title>
        <authorList>
            <person name="Hart S.F.M."/>
            <person name="Yonemitsu M.A."/>
            <person name="Giersch R.M."/>
            <person name="Beal B.F."/>
            <person name="Arriagada G."/>
            <person name="Davis B.W."/>
            <person name="Ostrander E.A."/>
            <person name="Goff S.P."/>
            <person name="Metzger M.J."/>
        </authorList>
    </citation>
    <scope>NUCLEOTIDE SEQUENCE</scope>
    <source>
        <strain evidence="4">MELC-2E11</strain>
        <tissue evidence="4">Siphon/mantle</tissue>
    </source>
</reference>
<dbReference type="Pfam" id="PF13359">
    <property type="entry name" value="DDE_Tnp_4"/>
    <property type="match status" value="1"/>
</dbReference>
<organism evidence="4 5">
    <name type="scientific">Mya arenaria</name>
    <name type="common">Soft-shell clam</name>
    <dbReference type="NCBI Taxonomy" id="6604"/>
    <lineage>
        <taxon>Eukaryota</taxon>
        <taxon>Metazoa</taxon>
        <taxon>Spiralia</taxon>
        <taxon>Lophotrochozoa</taxon>
        <taxon>Mollusca</taxon>
        <taxon>Bivalvia</taxon>
        <taxon>Autobranchia</taxon>
        <taxon>Heteroconchia</taxon>
        <taxon>Euheterodonta</taxon>
        <taxon>Imparidentia</taxon>
        <taxon>Neoheterodontei</taxon>
        <taxon>Myida</taxon>
        <taxon>Myoidea</taxon>
        <taxon>Myidae</taxon>
        <taxon>Mya</taxon>
    </lineage>
</organism>
<dbReference type="PRINTS" id="PR02086">
    <property type="entry name" value="PUTNUCHARBI1"/>
</dbReference>
<evidence type="ECO:0000256" key="2">
    <source>
        <dbReference type="ARBA" id="ARBA00022723"/>
    </source>
</evidence>
<dbReference type="InterPro" id="IPR027806">
    <property type="entry name" value="HARBI1_dom"/>
</dbReference>
<dbReference type="InterPro" id="IPR026103">
    <property type="entry name" value="HARBI1_animal"/>
</dbReference>
<dbReference type="Proteomes" id="UP001164746">
    <property type="component" value="Chromosome 5"/>
</dbReference>
<evidence type="ECO:0000259" key="3">
    <source>
        <dbReference type="Pfam" id="PF13359"/>
    </source>
</evidence>
<dbReference type="EMBL" id="CP111016">
    <property type="protein sequence ID" value="WAR06421.1"/>
    <property type="molecule type" value="Genomic_DNA"/>
</dbReference>
<feature type="domain" description="DDE Tnp4" evidence="3">
    <location>
        <begin position="166"/>
        <end position="221"/>
    </location>
</feature>
<evidence type="ECO:0000313" key="4">
    <source>
        <dbReference type="EMBL" id="WAR06421.1"/>
    </source>
</evidence>
<evidence type="ECO:0000313" key="5">
    <source>
        <dbReference type="Proteomes" id="UP001164746"/>
    </source>
</evidence>
<sequence length="276" mass="31152">MNRESKLMRQLQEWTTQEMHFNLQSSISAALYPEKYKVAALTGEITTTLRDVGNFEHEVERITAEVTQTGTSFLMDRIPNLNQLLESEIIDRCRYLATGPIQLNDGDIHGVSQPTVSPILTEVIEVLFFPTLVRRFIKFPQGKEECERNTLQFRGIARFPKVIGAIDSTHIHVVSPHEQEDIYVNRKGVHSINVQVILDGSYIIIDVVARWPGSVHDSVIVCCVLHNICKQRAIPMAAVADNNDGRNGDDGRPQPQANNLVGLRYRDHFVSSYFAA</sequence>
<comment type="cofactor">
    <cofactor evidence="1">
        <name>a divalent metal cation</name>
        <dbReference type="ChEBI" id="CHEBI:60240"/>
    </cofactor>
</comment>